<sequence>MTLSPPNQYINKPGGKKEAKLSESDTDRHRYEEEELGPPLDDGLELGEDYPKDDEGQFYREPAPWLRRRSPELLDSTLQFRRRRRTSLVLAKKYGEIILAPATKYKEYQRLVAEVSAPDCLFRAAADEIIGKLTDEILIIDDRDTHRLAPLIEGSRIQWEESIHGQPSELGFMVERLPSEQRQLLEEALEAGEEIEISVLWGPKWKISRFDNGQVHQFNYPQIESSAEQLQAQAERKFLGSNYALFTKVSLARDTHQQLRLEEILVAEANIGTKGGGRPSIAADLGHGRELVQVDRTLPGLIRRHNEGDPLLTEEEYLYNQFPDLVDKVETRDKRWVREHFLRWVTDHVSSEHRVRKIKRFQFRFNTQGEVVTDDESFERRPEYFQPIRINVREDGYLCNVLEHIVERSHMLRRLDKYRNFADNYPVFREVLMRDREEGVARTIFRTEAMVKRLLRRSQGKTLRNLAYLLYFFAADKEFAQGPFPSGVELVRSIVEALKAENQRLYEKRSTRAQAITEEDWGGVVEKVREMLHPRYFALAQQARWVEKLSVHGPRRLYSPRINHQPQYVGAQFKRLIKRPDPVAGRRPKRIFGFDIYPPEKTLKEHQVELANIFIDYVDQLGQENQMPNAYALHRDRKPRLIEGQMVDGNYIYNRARVLWRDPETQTERSSLHAIRSLFALAKRLLPEHARDPQKMAELEKLLDYEAVSQTAWESRHTTGRMGEIFVGLALKTNVAALLGIEELPAEVSCQILFANMDRHLGNHSDLPELNLGLPQKKMMIPDFILQLRDAASGEMVKMLLESKTYLKPITSTTAESIIKQYTRALEAGWGLLVVSNSPWEAVRQEAIDLFRQRNIILLCAEDVARALDTADPQKYRVPPHAQGRTLGEYYLKFSQHPGAFAAREIDGELVNQQYAKIYRRILRDEAKPTLFTEDSYLYYQLGLP</sequence>
<evidence type="ECO:0000256" key="1">
    <source>
        <dbReference type="SAM" id="MobiDB-lite"/>
    </source>
</evidence>
<gene>
    <name evidence="2" type="ORF">A2V68_00600</name>
</gene>
<evidence type="ECO:0008006" key="4">
    <source>
        <dbReference type="Google" id="ProtNLM"/>
    </source>
</evidence>
<comment type="caution">
    <text evidence="2">The sequence shown here is derived from an EMBL/GenBank/DDBJ whole genome shotgun (WGS) entry which is preliminary data.</text>
</comment>
<name>A0A1F4NTP4_UNCK3</name>
<organism evidence="2 3">
    <name type="scientific">candidate division Kazan bacterium RBG_13_50_9</name>
    <dbReference type="NCBI Taxonomy" id="1798535"/>
    <lineage>
        <taxon>Bacteria</taxon>
        <taxon>Bacteria division Kazan-3B-28</taxon>
    </lineage>
</organism>
<feature type="compositionally biased region" description="Basic and acidic residues" evidence="1">
    <location>
        <begin position="15"/>
        <end position="32"/>
    </location>
</feature>
<dbReference type="Proteomes" id="UP000176651">
    <property type="component" value="Unassembled WGS sequence"/>
</dbReference>
<feature type="compositionally biased region" description="Polar residues" evidence="1">
    <location>
        <begin position="1"/>
        <end position="10"/>
    </location>
</feature>
<protein>
    <recommendedName>
        <fullName evidence="4">Restriction endonuclease</fullName>
    </recommendedName>
</protein>
<dbReference type="EMBL" id="META01000003">
    <property type="protein sequence ID" value="OGB74252.1"/>
    <property type="molecule type" value="Genomic_DNA"/>
</dbReference>
<dbReference type="STRING" id="1798535.A2V68_00600"/>
<evidence type="ECO:0000313" key="2">
    <source>
        <dbReference type="EMBL" id="OGB74252.1"/>
    </source>
</evidence>
<dbReference type="AlphaFoldDB" id="A0A1F4NTP4"/>
<feature type="region of interest" description="Disordered" evidence="1">
    <location>
        <begin position="1"/>
        <end position="55"/>
    </location>
</feature>
<reference evidence="2 3" key="1">
    <citation type="journal article" date="2016" name="Nat. Commun.">
        <title>Thousands of microbial genomes shed light on interconnected biogeochemical processes in an aquifer system.</title>
        <authorList>
            <person name="Anantharaman K."/>
            <person name="Brown C.T."/>
            <person name="Hug L.A."/>
            <person name="Sharon I."/>
            <person name="Castelle C.J."/>
            <person name="Probst A.J."/>
            <person name="Thomas B.C."/>
            <person name="Singh A."/>
            <person name="Wilkins M.J."/>
            <person name="Karaoz U."/>
            <person name="Brodie E.L."/>
            <person name="Williams K.H."/>
            <person name="Hubbard S.S."/>
            <person name="Banfield J.F."/>
        </authorList>
    </citation>
    <scope>NUCLEOTIDE SEQUENCE [LARGE SCALE GENOMIC DNA]</scope>
</reference>
<proteinExistence type="predicted"/>
<evidence type="ECO:0000313" key="3">
    <source>
        <dbReference type="Proteomes" id="UP000176651"/>
    </source>
</evidence>
<accession>A0A1F4NTP4</accession>